<dbReference type="Pfam" id="PF00830">
    <property type="entry name" value="Ribosomal_L28"/>
    <property type="match status" value="1"/>
</dbReference>
<dbReference type="InterPro" id="IPR034704">
    <property type="entry name" value="Ribosomal_bL28/bL31-like_sf"/>
</dbReference>
<dbReference type="PANTHER" id="PTHR13528:SF2">
    <property type="entry name" value="LARGE RIBOSOMAL SUBUNIT PROTEIN BL28M"/>
    <property type="match status" value="1"/>
</dbReference>
<organism evidence="5 6">
    <name type="scientific">Mucor lusitanicus CBS 277.49</name>
    <dbReference type="NCBI Taxonomy" id="747725"/>
    <lineage>
        <taxon>Eukaryota</taxon>
        <taxon>Fungi</taxon>
        <taxon>Fungi incertae sedis</taxon>
        <taxon>Mucoromycota</taxon>
        <taxon>Mucoromycotina</taxon>
        <taxon>Mucoromycetes</taxon>
        <taxon>Mucorales</taxon>
        <taxon>Mucorineae</taxon>
        <taxon>Mucoraceae</taxon>
        <taxon>Mucor</taxon>
    </lineage>
</organism>
<dbReference type="GO" id="GO:0005762">
    <property type="term" value="C:mitochondrial large ribosomal subunit"/>
    <property type="evidence" value="ECO:0007669"/>
    <property type="project" value="TreeGrafter"/>
</dbReference>
<accession>A0A168NSG3</accession>
<dbReference type="SUPFAM" id="SSF143800">
    <property type="entry name" value="L28p-like"/>
    <property type="match status" value="1"/>
</dbReference>
<evidence type="ECO:0000256" key="4">
    <source>
        <dbReference type="ARBA" id="ARBA00035269"/>
    </source>
</evidence>
<dbReference type="InterPro" id="IPR037147">
    <property type="entry name" value="Ribosomal_bL28_sf"/>
</dbReference>
<sequence>MLSAQPAYALARATFKRAQRGLFGGKHIQFGNNNPFSKKKTRRNWLPNVQNKNLYSESLSQFIEVKVTTAVLRTIDKKGGLDKYLLETRDKNLFSEKALELKSKIINHNNRKARLQAKAVPAAEEVNVTSASSASASA</sequence>
<evidence type="ECO:0000313" key="6">
    <source>
        <dbReference type="Proteomes" id="UP000077051"/>
    </source>
</evidence>
<dbReference type="HAMAP" id="MF_00373">
    <property type="entry name" value="Ribosomal_bL28"/>
    <property type="match status" value="1"/>
</dbReference>
<evidence type="ECO:0000256" key="1">
    <source>
        <dbReference type="ARBA" id="ARBA00008760"/>
    </source>
</evidence>
<dbReference type="Proteomes" id="UP000077051">
    <property type="component" value="Unassembled WGS sequence"/>
</dbReference>
<comment type="caution">
    <text evidence="5">The sequence shown here is derived from an EMBL/GenBank/DDBJ whole genome shotgun (WGS) entry which is preliminary data.</text>
</comment>
<keyword evidence="3" id="KW-0687">Ribonucleoprotein</keyword>
<gene>
    <name evidence="5" type="ORF">MUCCIDRAFT_176935</name>
</gene>
<dbReference type="PANTHER" id="PTHR13528">
    <property type="entry name" value="39S RIBOSOMAL PROTEIN L28, MITOCHONDRIAL"/>
    <property type="match status" value="1"/>
</dbReference>
<dbReference type="GO" id="GO:0003735">
    <property type="term" value="F:structural constituent of ribosome"/>
    <property type="evidence" value="ECO:0007669"/>
    <property type="project" value="InterPro"/>
</dbReference>
<protein>
    <recommendedName>
        <fullName evidence="4">Large ribosomal subunit protein bL28m</fullName>
    </recommendedName>
</protein>
<dbReference type="Gene3D" id="2.30.170.40">
    <property type="entry name" value="Ribosomal protein L28/L24"/>
    <property type="match status" value="1"/>
</dbReference>
<evidence type="ECO:0000313" key="5">
    <source>
        <dbReference type="EMBL" id="OAD06673.1"/>
    </source>
</evidence>
<keyword evidence="2" id="KW-0689">Ribosomal protein</keyword>
<dbReference type="AlphaFoldDB" id="A0A168NSG3"/>
<dbReference type="InterPro" id="IPR026569">
    <property type="entry name" value="Ribosomal_bL28"/>
</dbReference>
<dbReference type="FunFam" id="2.30.170.40:FF:000003">
    <property type="entry name" value="54S ribosomal protein L24"/>
    <property type="match status" value="1"/>
</dbReference>
<reference evidence="5 6" key="1">
    <citation type="submission" date="2015-06" db="EMBL/GenBank/DDBJ databases">
        <title>Expansion of signal transduction pathways in fungi by whole-genome duplication.</title>
        <authorList>
            <consortium name="DOE Joint Genome Institute"/>
            <person name="Corrochano L.M."/>
            <person name="Kuo A."/>
            <person name="Marcet-Houben M."/>
            <person name="Polaino S."/>
            <person name="Salamov A."/>
            <person name="Villalobos J.M."/>
            <person name="Alvarez M.I."/>
            <person name="Avalos J."/>
            <person name="Benito E.P."/>
            <person name="Benoit I."/>
            <person name="Burger G."/>
            <person name="Camino L.P."/>
            <person name="Canovas D."/>
            <person name="Cerda-Olmedo E."/>
            <person name="Cheng J.-F."/>
            <person name="Dominguez A."/>
            <person name="Elias M."/>
            <person name="Eslava A.P."/>
            <person name="Glaser F."/>
            <person name="Grimwood J."/>
            <person name="Gutierrez G."/>
            <person name="Heitman J."/>
            <person name="Henrissat B."/>
            <person name="Iturriaga E.A."/>
            <person name="Lang B.F."/>
            <person name="Lavin J.L."/>
            <person name="Lee S."/>
            <person name="Li W."/>
            <person name="Lindquist E."/>
            <person name="Lopez-Garcia S."/>
            <person name="Luque E.M."/>
            <person name="Marcos A.T."/>
            <person name="Martin J."/>
            <person name="Mccluskey K."/>
            <person name="Medina H.R."/>
            <person name="Miralles-Duran A."/>
            <person name="Miyazaki A."/>
            <person name="Munoz-Torres E."/>
            <person name="Oguiza J.A."/>
            <person name="Ohm R."/>
            <person name="Olmedo M."/>
            <person name="Orejas M."/>
            <person name="Ortiz-Castellanos L."/>
            <person name="Pisabarro A.G."/>
            <person name="Rodriguez-Romero J."/>
            <person name="Ruiz-Herrera J."/>
            <person name="Ruiz-Vazquez R."/>
            <person name="Sanz C."/>
            <person name="Schackwitz W."/>
            <person name="Schmutz J."/>
            <person name="Shahriari M."/>
            <person name="Shelest E."/>
            <person name="Silva-Franco F."/>
            <person name="Soanes D."/>
            <person name="Syed K."/>
            <person name="Tagua V.G."/>
            <person name="Talbot N.J."/>
            <person name="Thon M."/>
            <person name="De Vries R.P."/>
            <person name="Wiebenga A."/>
            <person name="Yadav J.S."/>
            <person name="Braun E.L."/>
            <person name="Baker S."/>
            <person name="Garre V."/>
            <person name="Horwitz B."/>
            <person name="Torres-Martinez S."/>
            <person name="Idnurm A."/>
            <person name="Herrera-Estrella A."/>
            <person name="Gabaldon T."/>
            <person name="Grigoriev I.V."/>
        </authorList>
    </citation>
    <scope>NUCLEOTIDE SEQUENCE [LARGE SCALE GENOMIC DNA]</scope>
    <source>
        <strain evidence="5 6">CBS 277.49</strain>
    </source>
</reference>
<dbReference type="OrthoDB" id="361870at2759"/>
<dbReference type="STRING" id="747725.A0A168NSG3"/>
<dbReference type="EMBL" id="AMYB01000002">
    <property type="protein sequence ID" value="OAD06673.1"/>
    <property type="molecule type" value="Genomic_DNA"/>
</dbReference>
<evidence type="ECO:0000256" key="2">
    <source>
        <dbReference type="ARBA" id="ARBA00022980"/>
    </source>
</evidence>
<proteinExistence type="inferred from homology"/>
<dbReference type="VEuPathDB" id="FungiDB:MUCCIDRAFT_176935"/>
<evidence type="ECO:0000256" key="3">
    <source>
        <dbReference type="ARBA" id="ARBA00023274"/>
    </source>
</evidence>
<name>A0A168NSG3_MUCCL</name>
<comment type="similarity">
    <text evidence="1">Belongs to the bacterial ribosomal protein bL28 family.</text>
</comment>
<keyword evidence="6" id="KW-1185">Reference proteome</keyword>